<dbReference type="SMART" id="SM00382">
    <property type="entry name" value="AAA"/>
    <property type="match status" value="1"/>
</dbReference>
<gene>
    <name evidence="7" type="ORF">RU93_GL002321</name>
</gene>
<dbReference type="GO" id="GO:0022857">
    <property type="term" value="F:transmembrane transporter activity"/>
    <property type="evidence" value="ECO:0007669"/>
    <property type="project" value="UniProtKB-ARBA"/>
</dbReference>
<dbReference type="InterPro" id="IPR017911">
    <property type="entry name" value="MacB-like_ATP-bd"/>
</dbReference>
<sequence>MEGKAMKQNVVTVNQVKKVYGKKGSEQYEALKKIDFSVGEGEFVGIMGPSGSGKTTLLNMLSALDQPTQGEVMIAGQPLAGMKENQLAQFRSQNIGFIFQDFNLLENLTIFQNIALPLSLQGVASKKIETQVRKMAKILAISEILDKYPAEVSGGQKQRAAAARALIHQPKLLLGDEPTGALDSKNAKNLLEALRHLNEDYQTTILMVTHDPMSASYCKRILFIQDGKIYKEITRNASQQVFYQEILTILSHVDFDESQV</sequence>
<comment type="similarity">
    <text evidence="1">Belongs to the ABC transporter superfamily.</text>
</comment>
<name>A0A1L8QS81_9ENTE</name>
<dbReference type="CDD" id="cd03255">
    <property type="entry name" value="ABC_MJ0796_LolCDE_FtsE"/>
    <property type="match status" value="1"/>
</dbReference>
<organism evidence="7 8">
    <name type="scientific">Enterococcus aquimarinus</name>
    <dbReference type="NCBI Taxonomy" id="328396"/>
    <lineage>
        <taxon>Bacteria</taxon>
        <taxon>Bacillati</taxon>
        <taxon>Bacillota</taxon>
        <taxon>Bacilli</taxon>
        <taxon>Lactobacillales</taxon>
        <taxon>Enterococcaceae</taxon>
        <taxon>Enterococcus</taxon>
    </lineage>
</organism>
<dbReference type="InterPro" id="IPR003593">
    <property type="entry name" value="AAA+_ATPase"/>
</dbReference>
<accession>A0A1L8QS81</accession>
<evidence type="ECO:0000313" key="7">
    <source>
        <dbReference type="EMBL" id="OJG10296.1"/>
    </source>
</evidence>
<dbReference type="PANTHER" id="PTHR42798:SF7">
    <property type="entry name" value="ALPHA-D-RIBOSE 1-METHYLPHOSPHONATE 5-TRIPHOSPHATE SYNTHASE SUBUNIT PHNL"/>
    <property type="match status" value="1"/>
</dbReference>
<evidence type="ECO:0000256" key="3">
    <source>
        <dbReference type="ARBA" id="ARBA00022741"/>
    </source>
</evidence>
<dbReference type="SUPFAM" id="SSF52540">
    <property type="entry name" value="P-loop containing nucleoside triphosphate hydrolases"/>
    <property type="match status" value="1"/>
</dbReference>
<dbReference type="PANTHER" id="PTHR42798">
    <property type="entry name" value="LIPOPROTEIN-RELEASING SYSTEM ATP-BINDING PROTEIN LOLD"/>
    <property type="match status" value="1"/>
</dbReference>
<dbReference type="PROSITE" id="PS50893">
    <property type="entry name" value="ABC_TRANSPORTER_2"/>
    <property type="match status" value="1"/>
</dbReference>
<dbReference type="EMBL" id="JXKD01000009">
    <property type="protein sequence ID" value="OJG10296.1"/>
    <property type="molecule type" value="Genomic_DNA"/>
</dbReference>
<dbReference type="GO" id="GO:0016887">
    <property type="term" value="F:ATP hydrolysis activity"/>
    <property type="evidence" value="ECO:0007669"/>
    <property type="project" value="InterPro"/>
</dbReference>
<keyword evidence="4 7" id="KW-0067">ATP-binding</keyword>
<evidence type="ECO:0000256" key="5">
    <source>
        <dbReference type="ARBA" id="ARBA00022970"/>
    </source>
</evidence>
<proteinExistence type="inferred from homology"/>
<feature type="domain" description="ABC transporter" evidence="6">
    <location>
        <begin position="11"/>
        <end position="251"/>
    </location>
</feature>
<evidence type="ECO:0000256" key="4">
    <source>
        <dbReference type="ARBA" id="ARBA00022840"/>
    </source>
</evidence>
<evidence type="ECO:0000256" key="1">
    <source>
        <dbReference type="ARBA" id="ARBA00005417"/>
    </source>
</evidence>
<comment type="caution">
    <text evidence="7">The sequence shown here is derived from an EMBL/GenBank/DDBJ whole genome shotgun (WGS) entry which is preliminary data.</text>
</comment>
<evidence type="ECO:0000259" key="6">
    <source>
        <dbReference type="PROSITE" id="PS50893"/>
    </source>
</evidence>
<dbReference type="InterPro" id="IPR003439">
    <property type="entry name" value="ABC_transporter-like_ATP-bd"/>
</dbReference>
<dbReference type="GO" id="GO:0098796">
    <property type="term" value="C:membrane protein complex"/>
    <property type="evidence" value="ECO:0007669"/>
    <property type="project" value="UniProtKB-ARBA"/>
</dbReference>
<keyword evidence="8" id="KW-1185">Reference proteome</keyword>
<dbReference type="FunFam" id="3.40.50.300:FF:000032">
    <property type="entry name" value="Export ABC transporter ATP-binding protein"/>
    <property type="match status" value="1"/>
</dbReference>
<dbReference type="InterPro" id="IPR027417">
    <property type="entry name" value="P-loop_NTPase"/>
</dbReference>
<dbReference type="AlphaFoldDB" id="A0A1L8QS81"/>
<protein>
    <submittedName>
        <fullName evidence="7">Bacitracin ABC transporter ATP-binding protein</fullName>
    </submittedName>
</protein>
<dbReference type="Pfam" id="PF00005">
    <property type="entry name" value="ABC_tran"/>
    <property type="match status" value="1"/>
</dbReference>
<evidence type="ECO:0000256" key="2">
    <source>
        <dbReference type="ARBA" id="ARBA00022448"/>
    </source>
</evidence>
<dbReference type="GO" id="GO:0006865">
    <property type="term" value="P:amino acid transport"/>
    <property type="evidence" value="ECO:0007669"/>
    <property type="project" value="UniProtKB-KW"/>
</dbReference>
<keyword evidence="3" id="KW-0547">Nucleotide-binding</keyword>
<dbReference type="Proteomes" id="UP000182149">
    <property type="component" value="Unassembled WGS sequence"/>
</dbReference>
<keyword evidence="5" id="KW-0029">Amino-acid transport</keyword>
<keyword evidence="2" id="KW-0813">Transport</keyword>
<evidence type="ECO:0000313" key="8">
    <source>
        <dbReference type="Proteomes" id="UP000182149"/>
    </source>
</evidence>
<dbReference type="Gene3D" id="3.40.50.300">
    <property type="entry name" value="P-loop containing nucleotide triphosphate hydrolases"/>
    <property type="match status" value="1"/>
</dbReference>
<reference evidence="7 8" key="1">
    <citation type="submission" date="2014-12" db="EMBL/GenBank/DDBJ databases">
        <title>Draft genome sequences of 29 type strains of Enterococci.</title>
        <authorList>
            <person name="Zhong Z."/>
            <person name="Sun Z."/>
            <person name="Liu W."/>
            <person name="Zhang W."/>
            <person name="Zhang H."/>
        </authorList>
    </citation>
    <scope>NUCLEOTIDE SEQUENCE [LARGE SCALE GENOMIC DNA]</scope>
    <source>
        <strain evidence="7 8">DSM 17690</strain>
    </source>
</reference>
<dbReference type="GO" id="GO:0005524">
    <property type="term" value="F:ATP binding"/>
    <property type="evidence" value="ECO:0007669"/>
    <property type="project" value="UniProtKB-KW"/>
</dbReference>
<dbReference type="STRING" id="328396.RU93_GL002321"/>